<evidence type="ECO:0000256" key="1">
    <source>
        <dbReference type="ARBA" id="ARBA00010884"/>
    </source>
</evidence>
<accession>A0AAW0F4B8</accession>
<dbReference type="PANTHER" id="PTHR10794">
    <property type="entry name" value="ABHYDROLASE DOMAIN-CONTAINING PROTEIN"/>
    <property type="match status" value="1"/>
</dbReference>
<comment type="similarity">
    <text evidence="1">Belongs to the AB hydrolase superfamily. AB hydrolase 4 family.</text>
</comment>
<evidence type="ECO:0000259" key="2">
    <source>
        <dbReference type="Pfam" id="PF12697"/>
    </source>
</evidence>
<dbReference type="GO" id="GO:0047372">
    <property type="term" value="F:monoacylglycerol lipase activity"/>
    <property type="evidence" value="ECO:0007669"/>
    <property type="project" value="TreeGrafter"/>
</dbReference>
<dbReference type="SUPFAM" id="SSF53474">
    <property type="entry name" value="alpha/beta-Hydrolases"/>
    <property type="match status" value="1"/>
</dbReference>
<proteinExistence type="inferred from homology"/>
<feature type="domain" description="AB hydrolase-1" evidence="2">
    <location>
        <begin position="133"/>
        <end position="396"/>
    </location>
</feature>
<dbReference type="Pfam" id="PF12697">
    <property type="entry name" value="Abhydrolase_6"/>
    <property type="match status" value="1"/>
</dbReference>
<evidence type="ECO:0000313" key="3">
    <source>
        <dbReference type="EMBL" id="KAK7200602.1"/>
    </source>
</evidence>
<sequence>MAAGASSDGAAAVLRCPVPLWSRLKFLLLHLFCAIVVDLLPRLSRVFSGAWRRTQTTRVYGSPDATAFFKLDRQDRRPYVDPPYSGHVGTILCAFRPHRALPYERVVHPSADGNPMCVDWLMTDARTAKGVFIIIPGLASSSSTNYIEHFVWFAAAHHFHCAVFNSRGMGDTPIETPRLMSARWTDDLRAVLHDGPLSRTAIEARCGTGLRVVGVGFSLGGVILSRYVAEECLESRSLGMDAVMIVNSPLDCLASNACMNSGISKALYQPSMAGGLAGYARRHARVLKDLPGLAPEVRAAFAAGRVEEVLAQVKTVHDFDRVITAPTLGFATPEDYYHNISPIQWLPHISVPVLCISAVDDPVVAAPPMAGLASIMESNPNLALLCIPHGGHLGYVRGVWDEFAGTETFVERVIFEVAAAVTPRC</sequence>
<dbReference type="PROSITE" id="PS01133">
    <property type="entry name" value="UPF0017"/>
    <property type="match status" value="1"/>
</dbReference>
<protein>
    <submittedName>
        <fullName evidence="3">Alpha/beta hydrolase family</fullName>
    </submittedName>
</protein>
<dbReference type="GO" id="GO:0034338">
    <property type="term" value="F:short-chain carboxylesterase activity"/>
    <property type="evidence" value="ECO:0007669"/>
    <property type="project" value="TreeGrafter"/>
</dbReference>
<keyword evidence="4" id="KW-1185">Reference proteome</keyword>
<dbReference type="EMBL" id="JAECZO010000007">
    <property type="protein sequence ID" value="KAK7200602.1"/>
    <property type="molecule type" value="Genomic_DNA"/>
</dbReference>
<dbReference type="InterPro" id="IPR050960">
    <property type="entry name" value="AB_hydrolase_4_sf"/>
</dbReference>
<dbReference type="PANTHER" id="PTHR10794:SF63">
    <property type="entry name" value="ALPHA_BETA HYDROLASE 1, ISOFORM A"/>
    <property type="match status" value="1"/>
</dbReference>
<keyword evidence="3" id="KW-0378">Hydrolase</keyword>
<evidence type="ECO:0000313" key="4">
    <source>
        <dbReference type="Proteomes" id="UP001430356"/>
    </source>
</evidence>
<comment type="caution">
    <text evidence="3">The sequence shown here is derived from an EMBL/GenBank/DDBJ whole genome shotgun (WGS) entry which is preliminary data.</text>
</comment>
<dbReference type="InterPro" id="IPR029058">
    <property type="entry name" value="AB_hydrolase_fold"/>
</dbReference>
<organism evidence="3 4">
    <name type="scientific">Novymonas esmeraldas</name>
    <dbReference type="NCBI Taxonomy" id="1808958"/>
    <lineage>
        <taxon>Eukaryota</taxon>
        <taxon>Discoba</taxon>
        <taxon>Euglenozoa</taxon>
        <taxon>Kinetoplastea</taxon>
        <taxon>Metakinetoplastina</taxon>
        <taxon>Trypanosomatida</taxon>
        <taxon>Trypanosomatidae</taxon>
        <taxon>Novymonas</taxon>
    </lineage>
</organism>
<reference evidence="3 4" key="1">
    <citation type="journal article" date="2021" name="MBio">
        <title>A New Model Trypanosomatid, Novymonas esmeraldas: Genomic Perception of Its 'Candidatus Pandoraea novymonadis' Endosymbiont.</title>
        <authorList>
            <person name="Zakharova A."/>
            <person name="Saura A."/>
            <person name="Butenko A."/>
            <person name="Podesvova L."/>
            <person name="Warmusova S."/>
            <person name="Kostygov A.Y."/>
            <person name="Nenarokova A."/>
            <person name="Lukes J."/>
            <person name="Opperdoes F.R."/>
            <person name="Yurchenko V."/>
        </authorList>
    </citation>
    <scope>NUCLEOTIDE SEQUENCE [LARGE SCALE GENOMIC DNA]</scope>
    <source>
        <strain evidence="3 4">E262AT.01</strain>
    </source>
</reference>
<dbReference type="InterPro" id="IPR000952">
    <property type="entry name" value="AB_hydrolase_4_CS"/>
</dbReference>
<dbReference type="InterPro" id="IPR000073">
    <property type="entry name" value="AB_hydrolase_1"/>
</dbReference>
<dbReference type="Gene3D" id="3.40.50.1820">
    <property type="entry name" value="alpha/beta hydrolase"/>
    <property type="match status" value="1"/>
</dbReference>
<dbReference type="AlphaFoldDB" id="A0AAW0F4B8"/>
<dbReference type="Proteomes" id="UP001430356">
    <property type="component" value="Unassembled WGS sequence"/>
</dbReference>
<name>A0AAW0F4B8_9TRYP</name>
<gene>
    <name evidence="3" type="ORF">NESM_000116200</name>
</gene>